<reference evidence="2 3" key="1">
    <citation type="submission" date="2024-08" db="EMBL/GenBank/DDBJ databases">
        <authorList>
            <person name="Cucini C."/>
            <person name="Frati F."/>
        </authorList>
    </citation>
    <scope>NUCLEOTIDE SEQUENCE [LARGE SCALE GENOMIC DNA]</scope>
</reference>
<protein>
    <submittedName>
        <fullName evidence="2">Uncharacterized protein</fullName>
    </submittedName>
</protein>
<gene>
    <name evidence="2" type="ORF">ODALV1_LOCUS8145</name>
</gene>
<proteinExistence type="predicted"/>
<organism evidence="2 3">
    <name type="scientific">Orchesella dallaii</name>
    <dbReference type="NCBI Taxonomy" id="48710"/>
    <lineage>
        <taxon>Eukaryota</taxon>
        <taxon>Metazoa</taxon>
        <taxon>Ecdysozoa</taxon>
        <taxon>Arthropoda</taxon>
        <taxon>Hexapoda</taxon>
        <taxon>Collembola</taxon>
        <taxon>Entomobryomorpha</taxon>
        <taxon>Entomobryoidea</taxon>
        <taxon>Orchesellidae</taxon>
        <taxon>Orchesellinae</taxon>
        <taxon>Orchesella</taxon>
    </lineage>
</organism>
<name>A0ABP1Q7A2_9HEXA</name>
<dbReference type="EMBL" id="CAXLJM020000025">
    <property type="protein sequence ID" value="CAL8092185.1"/>
    <property type="molecule type" value="Genomic_DNA"/>
</dbReference>
<sequence length="82" mass="8694">MEESDDDIDPERGLSPQGSPQDYPHKIEGYTATGHQPPMKRKATGPPATQEILGYPATDHQASGGLVACGGVTHLKPVSEQL</sequence>
<evidence type="ECO:0000313" key="3">
    <source>
        <dbReference type="Proteomes" id="UP001642540"/>
    </source>
</evidence>
<dbReference type="Proteomes" id="UP001642540">
    <property type="component" value="Unassembled WGS sequence"/>
</dbReference>
<evidence type="ECO:0000256" key="1">
    <source>
        <dbReference type="SAM" id="MobiDB-lite"/>
    </source>
</evidence>
<comment type="caution">
    <text evidence="2">The sequence shown here is derived from an EMBL/GenBank/DDBJ whole genome shotgun (WGS) entry which is preliminary data.</text>
</comment>
<accession>A0ABP1Q7A2</accession>
<keyword evidence="3" id="KW-1185">Reference proteome</keyword>
<evidence type="ECO:0000313" key="2">
    <source>
        <dbReference type="EMBL" id="CAL8092185.1"/>
    </source>
</evidence>
<feature type="region of interest" description="Disordered" evidence="1">
    <location>
        <begin position="1"/>
        <end position="52"/>
    </location>
</feature>